<dbReference type="Proteomes" id="UP001205612">
    <property type="component" value="Unassembled WGS sequence"/>
</dbReference>
<name>A0ABT2B0T7_9ACTN</name>
<evidence type="ECO:0000313" key="2">
    <source>
        <dbReference type="EMBL" id="MCS0602119.1"/>
    </source>
</evidence>
<organism evidence="2 3">
    <name type="scientific">Streptomyces pyxinicus</name>
    <dbReference type="NCBI Taxonomy" id="2970331"/>
    <lineage>
        <taxon>Bacteria</taxon>
        <taxon>Bacillati</taxon>
        <taxon>Actinomycetota</taxon>
        <taxon>Actinomycetes</taxon>
        <taxon>Kitasatosporales</taxon>
        <taxon>Streptomycetaceae</taxon>
        <taxon>Streptomyces</taxon>
    </lineage>
</organism>
<keyword evidence="2" id="KW-0449">Lipoprotein</keyword>
<proteinExistence type="predicted"/>
<protein>
    <submittedName>
        <fullName evidence="2">Membrane lipoprotein</fullName>
    </submittedName>
</protein>
<comment type="caution">
    <text evidence="2">The sequence shown here is derived from an EMBL/GenBank/DDBJ whole genome shotgun (WGS) entry which is preliminary data.</text>
</comment>
<reference evidence="2 3" key="1">
    <citation type="submission" date="2022-08" db="EMBL/GenBank/DDBJ databases">
        <authorList>
            <person name="Somphong A."/>
            <person name="Phongsopitanun W."/>
        </authorList>
    </citation>
    <scope>NUCLEOTIDE SEQUENCE [LARGE SCALE GENOMIC DNA]</scope>
    <source>
        <strain evidence="2 3">LP11</strain>
    </source>
</reference>
<gene>
    <name evidence="2" type="ORF">NX794_13015</name>
</gene>
<feature type="region of interest" description="Disordered" evidence="1">
    <location>
        <begin position="114"/>
        <end position="154"/>
    </location>
</feature>
<sequence length="154" mass="15930">MSTPTPSTAAPGRAELESRIRALGIAPELVRVTHAPGFTPAQQSVGANGDDGFSVAYRAEDGAVPHRYADRPAFAGHHAHQVTRGDCVVWLSGEHVSDGILRAALAAVHRPSTAEPAALLPSSAPAAVPTGPVRRGDLPAQGDGEPDNRVRVRG</sequence>
<dbReference type="RefSeq" id="WP_258778639.1">
    <property type="nucleotide sequence ID" value="NZ_JANUGP010000008.1"/>
</dbReference>
<feature type="compositionally biased region" description="Low complexity" evidence="1">
    <location>
        <begin position="114"/>
        <end position="130"/>
    </location>
</feature>
<dbReference type="EMBL" id="JANUGP010000008">
    <property type="protein sequence ID" value="MCS0602119.1"/>
    <property type="molecule type" value="Genomic_DNA"/>
</dbReference>
<evidence type="ECO:0000313" key="3">
    <source>
        <dbReference type="Proteomes" id="UP001205612"/>
    </source>
</evidence>
<evidence type="ECO:0000256" key="1">
    <source>
        <dbReference type="SAM" id="MobiDB-lite"/>
    </source>
</evidence>
<keyword evidence="3" id="KW-1185">Reference proteome</keyword>
<accession>A0ABT2B0T7</accession>